<dbReference type="EMBL" id="JAEUGD010000004">
    <property type="protein sequence ID" value="MBL6445179.1"/>
    <property type="molecule type" value="Genomic_DNA"/>
</dbReference>
<evidence type="ECO:0000313" key="1">
    <source>
        <dbReference type="EMBL" id="MBL6445179.1"/>
    </source>
</evidence>
<protein>
    <submittedName>
        <fullName evidence="1">Uncharacterized protein</fullName>
    </submittedName>
</protein>
<gene>
    <name evidence="1" type="ORF">JMN32_02595</name>
</gene>
<reference evidence="1" key="1">
    <citation type="submission" date="2021-01" db="EMBL/GenBank/DDBJ databases">
        <title>Fulvivirga kasyanovii gen. nov., sp nov., a novel member of the phylum Bacteroidetes isolated from seawater in a mussel farm.</title>
        <authorList>
            <person name="Zhao L.-H."/>
            <person name="Wang Z.-J."/>
        </authorList>
    </citation>
    <scope>NUCLEOTIDE SEQUENCE</scope>
    <source>
        <strain evidence="1">29W222</strain>
    </source>
</reference>
<name>A0A937FTA5_9BACT</name>
<accession>A0A937FTA5</accession>
<sequence>MKIRTTIIFQLLSIFIAAQVLNISMNVSDNLIGKNGPGYKYINEIETVVELIAEIVLSHTDVIPETHIPGGTLGFEEEEKHFLEEKEFIHTKDFIPDLLYNSRCFYKSIIFTNHVTEVITPPPKS</sequence>
<dbReference type="RefSeq" id="WP_202854713.1">
    <property type="nucleotide sequence ID" value="NZ_JAEUGD010000004.1"/>
</dbReference>
<dbReference type="AlphaFoldDB" id="A0A937FTA5"/>
<proteinExistence type="predicted"/>
<keyword evidence="2" id="KW-1185">Reference proteome</keyword>
<organism evidence="1 2">
    <name type="scientific">Fulvivirga marina</name>
    <dbReference type="NCBI Taxonomy" id="2494733"/>
    <lineage>
        <taxon>Bacteria</taxon>
        <taxon>Pseudomonadati</taxon>
        <taxon>Bacteroidota</taxon>
        <taxon>Cytophagia</taxon>
        <taxon>Cytophagales</taxon>
        <taxon>Fulvivirgaceae</taxon>
        <taxon>Fulvivirga</taxon>
    </lineage>
</organism>
<evidence type="ECO:0000313" key="2">
    <source>
        <dbReference type="Proteomes" id="UP000614216"/>
    </source>
</evidence>
<dbReference type="Proteomes" id="UP000614216">
    <property type="component" value="Unassembled WGS sequence"/>
</dbReference>
<comment type="caution">
    <text evidence="1">The sequence shown here is derived from an EMBL/GenBank/DDBJ whole genome shotgun (WGS) entry which is preliminary data.</text>
</comment>